<protein>
    <submittedName>
        <fullName evidence="1">Uncharacterized protein</fullName>
    </submittedName>
</protein>
<name>A0A2P2P4M9_RHIMU</name>
<dbReference type="AlphaFoldDB" id="A0A2P2P4M9"/>
<dbReference type="EMBL" id="GGEC01069155">
    <property type="protein sequence ID" value="MBX49639.1"/>
    <property type="molecule type" value="Transcribed_RNA"/>
</dbReference>
<evidence type="ECO:0000313" key="1">
    <source>
        <dbReference type="EMBL" id="MBX49639.1"/>
    </source>
</evidence>
<organism evidence="1">
    <name type="scientific">Rhizophora mucronata</name>
    <name type="common">Asiatic mangrove</name>
    <dbReference type="NCBI Taxonomy" id="61149"/>
    <lineage>
        <taxon>Eukaryota</taxon>
        <taxon>Viridiplantae</taxon>
        <taxon>Streptophyta</taxon>
        <taxon>Embryophyta</taxon>
        <taxon>Tracheophyta</taxon>
        <taxon>Spermatophyta</taxon>
        <taxon>Magnoliopsida</taxon>
        <taxon>eudicotyledons</taxon>
        <taxon>Gunneridae</taxon>
        <taxon>Pentapetalae</taxon>
        <taxon>rosids</taxon>
        <taxon>fabids</taxon>
        <taxon>Malpighiales</taxon>
        <taxon>Rhizophoraceae</taxon>
        <taxon>Rhizophora</taxon>
    </lineage>
</organism>
<proteinExistence type="predicted"/>
<sequence length="32" mass="3465">MHGKATDKSPFFLISSQAQLCLKPKGPSDCKT</sequence>
<reference evidence="1" key="1">
    <citation type="submission" date="2018-02" db="EMBL/GenBank/DDBJ databases">
        <title>Rhizophora mucronata_Transcriptome.</title>
        <authorList>
            <person name="Meera S.P."/>
            <person name="Sreeshan A."/>
            <person name="Augustine A."/>
        </authorList>
    </citation>
    <scope>NUCLEOTIDE SEQUENCE</scope>
    <source>
        <tissue evidence="1">Leaf</tissue>
    </source>
</reference>
<accession>A0A2P2P4M9</accession>